<accession>A0AB39YIE9</accession>
<dbReference type="EMBL" id="CP165735">
    <property type="protein sequence ID" value="XDV69629.1"/>
    <property type="molecule type" value="Genomic_DNA"/>
</dbReference>
<protein>
    <submittedName>
        <fullName evidence="1">Uncharacterized protein</fullName>
    </submittedName>
</protein>
<gene>
    <name evidence="1" type="ORF">ABQM86_11550</name>
</gene>
<organism evidence="1">
    <name type="scientific">Paenarthrobacter sp. AMU7</name>
    <dbReference type="NCBI Taxonomy" id="3162492"/>
    <lineage>
        <taxon>Bacteria</taxon>
        <taxon>Bacillati</taxon>
        <taxon>Actinomycetota</taxon>
        <taxon>Actinomycetes</taxon>
        <taxon>Micrococcales</taxon>
        <taxon>Micrococcaceae</taxon>
        <taxon>Paenarthrobacter</taxon>
    </lineage>
</organism>
<name>A0AB39YIE9_9MICC</name>
<evidence type="ECO:0000313" key="1">
    <source>
        <dbReference type="EMBL" id="XDV69629.1"/>
    </source>
</evidence>
<sequence length="370" mass="40561">MQNDSSGAARGLLSSAFDRRLWGHALKSGVPASLVDAHGILGLERGEQLAFETVMCDGDPVTELFGDGGYPVLSNGASSIIRIFDDEGDYVVASWATNQPGVFHVSGSVPTSDRRWGKVNRAISAAPEVMRCFLNEDKFRELARRLDSIGRPEVVRMAAWRQSDSSSLNRGWPAKVDSYRYTPDDVFDLAAMEGASVRSLTVTIGTFLHCHLRRTSGATFYSGQFLAFATNILDAFAYYSAERLELLSNRQRVVDEPLGLPLTMHLPEQVFETASDTDRLRRLMEDAPSVSVAVLHDNPYLHLMIADHADGSTFDVVVTSSDAVDIYPSFRSSATSLARLVQRIGEHFSAEEIAEAAPRQRVSLDDLVGA</sequence>
<proteinExistence type="predicted"/>
<dbReference type="AlphaFoldDB" id="A0AB39YIE9"/>
<reference evidence="1" key="1">
    <citation type="submission" date="2024-07" db="EMBL/GenBank/DDBJ databases">
        <authorList>
            <person name="Li J."/>
            <person name="Wei H."/>
            <person name="Ma J."/>
        </authorList>
    </citation>
    <scope>NUCLEOTIDE SEQUENCE</scope>
    <source>
        <strain evidence="1">AMU7</strain>
    </source>
</reference>
<dbReference type="RefSeq" id="WP_369744459.1">
    <property type="nucleotide sequence ID" value="NZ_CP165735.1"/>
</dbReference>